<gene>
    <name evidence="1" type="ORF">GLP33_05245</name>
</gene>
<dbReference type="Gene3D" id="2.30.30.110">
    <property type="match status" value="1"/>
</dbReference>
<dbReference type="Proteomes" id="UP000813876">
    <property type="component" value="Unassembled WGS sequence"/>
</dbReference>
<dbReference type="GO" id="GO:0006402">
    <property type="term" value="P:mRNA catabolic process"/>
    <property type="evidence" value="ECO:0007669"/>
    <property type="project" value="TreeGrafter"/>
</dbReference>
<proteinExistence type="predicted"/>
<dbReference type="AlphaFoldDB" id="A0AAW4ZVN9"/>
<dbReference type="RefSeq" id="WP_065208758.1">
    <property type="nucleotide sequence ID" value="NZ_LZFG01000067.1"/>
</dbReference>
<evidence type="ECO:0000313" key="2">
    <source>
        <dbReference type="Proteomes" id="UP000813876"/>
    </source>
</evidence>
<dbReference type="PANTHER" id="PTHR33988:SF2">
    <property type="entry name" value="ENDORIBONUCLEASE MAZF"/>
    <property type="match status" value="1"/>
</dbReference>
<dbReference type="GO" id="GO:0004521">
    <property type="term" value="F:RNA endonuclease activity"/>
    <property type="evidence" value="ECO:0007669"/>
    <property type="project" value="TreeGrafter"/>
</dbReference>
<reference evidence="1" key="1">
    <citation type="submission" date="2019-11" db="EMBL/GenBank/DDBJ databases">
        <title>Comparative genomics of photobacteria reveal adaptation to distinct habitats.</title>
        <authorList>
            <person name="Fuertes-Perez S."/>
            <person name="Hilgarth M."/>
            <person name="Vogel R.F."/>
        </authorList>
    </citation>
    <scope>NUCLEOTIDE SEQUENCE</scope>
    <source>
        <strain evidence="1">TMW2.2145</strain>
    </source>
</reference>
<organism evidence="1 2">
    <name type="scientific">Photobacterium phosphoreum</name>
    <dbReference type="NCBI Taxonomy" id="659"/>
    <lineage>
        <taxon>Bacteria</taxon>
        <taxon>Pseudomonadati</taxon>
        <taxon>Pseudomonadota</taxon>
        <taxon>Gammaproteobacteria</taxon>
        <taxon>Vibrionales</taxon>
        <taxon>Vibrionaceae</taxon>
        <taxon>Photobacterium</taxon>
    </lineage>
</organism>
<dbReference type="Pfam" id="PF02452">
    <property type="entry name" value="PemK_toxin"/>
    <property type="match status" value="1"/>
</dbReference>
<comment type="caution">
    <text evidence="1">The sequence shown here is derived from an EMBL/GenBank/DDBJ whole genome shotgun (WGS) entry which is preliminary data.</text>
</comment>
<dbReference type="InterPro" id="IPR003477">
    <property type="entry name" value="PemK-like"/>
</dbReference>
<sequence length="105" mass="11688">MVSKFDVVLVNLDPSVGKECQKTRPCVVVSPTDLNNKLGTVQIAPLMSAKRGWVFRPVVQNKVESEVAIDQIRAINKTRIIRNLGHLSAEDAEKVQVVLEAFYAR</sequence>
<dbReference type="EMBL" id="WMCP01000003">
    <property type="protein sequence ID" value="MCF2301134.1"/>
    <property type="molecule type" value="Genomic_DNA"/>
</dbReference>
<accession>A0AAW4ZVN9</accession>
<dbReference type="GO" id="GO:0003677">
    <property type="term" value="F:DNA binding"/>
    <property type="evidence" value="ECO:0007669"/>
    <property type="project" value="InterPro"/>
</dbReference>
<protein>
    <submittedName>
        <fullName evidence="1">Type II toxin-antitoxin system PemK/MazF family toxin</fullName>
    </submittedName>
</protein>
<dbReference type="GO" id="GO:0016075">
    <property type="term" value="P:rRNA catabolic process"/>
    <property type="evidence" value="ECO:0007669"/>
    <property type="project" value="TreeGrafter"/>
</dbReference>
<dbReference type="PANTHER" id="PTHR33988">
    <property type="entry name" value="ENDORIBONUCLEASE MAZF-RELATED"/>
    <property type="match status" value="1"/>
</dbReference>
<dbReference type="SUPFAM" id="SSF50118">
    <property type="entry name" value="Cell growth inhibitor/plasmid maintenance toxic component"/>
    <property type="match status" value="1"/>
</dbReference>
<evidence type="ECO:0000313" key="1">
    <source>
        <dbReference type="EMBL" id="MCF2301134.1"/>
    </source>
</evidence>
<dbReference type="InterPro" id="IPR011067">
    <property type="entry name" value="Plasmid_toxin/cell-grow_inhib"/>
</dbReference>
<name>A0AAW4ZVN9_PHOPO</name>